<protein>
    <submittedName>
        <fullName evidence="2">Uncharacterized protein</fullName>
    </submittedName>
</protein>
<gene>
    <name evidence="1" type="ORF">GCM10010502_24150</name>
    <name evidence="2" type="ORF">HS99_0029300</name>
</gene>
<reference evidence="3" key="4">
    <citation type="submission" date="2016-08" db="EMBL/GenBank/DDBJ databases">
        <title>Sequencing, assembly and comparative genomics of S. aureofaciens ATCC 10762.</title>
        <authorList>
            <person name="Gradnigo J.S."/>
            <person name="Johnson N."/>
            <person name="Somerville G.A."/>
        </authorList>
    </citation>
    <scope>NUCLEOTIDE SEQUENCE [LARGE SCALE GENOMIC DNA]</scope>
    <source>
        <strain evidence="3">ATCC 10762 / DSM 40127 / CCM 3239 / JCM 4008 / LMG 5968 / NBRC 12843 / NCIMB 8234 / A-377</strain>
    </source>
</reference>
<proteinExistence type="predicted"/>
<accession>A0A8H9HLS6</accession>
<reference evidence="2 3" key="2">
    <citation type="submission" date="2014-07" db="EMBL/GenBank/DDBJ databases">
        <authorList>
            <person name="Zhang J.E."/>
            <person name="Yang H."/>
            <person name="Guo J."/>
            <person name="Deng Z."/>
            <person name="Luo H."/>
            <person name="Luo M."/>
            <person name="Zhao B."/>
        </authorList>
    </citation>
    <scope>NUCLEOTIDE SEQUENCE [LARGE SCALE GENOMIC DNA]</scope>
    <source>
        <strain evidence="2">ATCC 10762</strain>
        <strain evidence="3">ATCC 10762 / DSM 40127 / CCM 3239 / JCM 4008 / LMG 5968 / NBRC 12843 / NCIMB 8234 / A-377</strain>
    </source>
</reference>
<reference evidence="1" key="1">
    <citation type="journal article" date="2014" name="Int. J. Syst. Evol. Microbiol.">
        <title>Complete genome sequence of Corynebacterium casei LMG S-19264T (=DSM 44701T), isolated from a smear-ripened cheese.</title>
        <authorList>
            <consortium name="US DOE Joint Genome Institute (JGI-PGF)"/>
            <person name="Walter F."/>
            <person name="Albersmeier A."/>
            <person name="Kalinowski J."/>
            <person name="Ruckert C."/>
        </authorList>
    </citation>
    <scope>NUCLEOTIDE SEQUENCE</scope>
    <source>
        <strain evidence="1">JCM 4434</strain>
    </source>
</reference>
<name>A0A1E7N6V6_KITAU</name>
<accession>A0A1E7N6V6</accession>
<sequence length="191" mass="20372">MIIGMALTPYQQQLHDRVVAATEVVPPPAPWRPVRGGLIPVGGLTGIGFAVHPETGHDLVLTVSSTGHGLFDAVTGEKLERDYDPEEDPDGPDLSCPGIGPVADVRIPVAGLWGGGLHTDAAGGWGVEVISPEWPHHRVLLTSGPWTGEHGQAWHHVFHVCWSEFRAAGFSPTGRTLAVATSSDLTLWTRH</sequence>
<dbReference type="EMBL" id="BMUB01000004">
    <property type="protein sequence ID" value="GGU71546.1"/>
    <property type="molecule type" value="Genomic_DNA"/>
</dbReference>
<dbReference type="EMBL" id="JPRF03000026">
    <property type="protein sequence ID" value="OEV36437.1"/>
    <property type="molecule type" value="Genomic_DNA"/>
</dbReference>
<dbReference type="Proteomes" id="UP000037395">
    <property type="component" value="Unassembled WGS sequence"/>
</dbReference>
<comment type="caution">
    <text evidence="2">The sequence shown here is derived from an EMBL/GenBank/DDBJ whole genome shotgun (WGS) entry which is preliminary data.</text>
</comment>
<evidence type="ECO:0000313" key="3">
    <source>
        <dbReference type="Proteomes" id="UP000037395"/>
    </source>
</evidence>
<reference evidence="2" key="3">
    <citation type="submission" date="2016-08" db="EMBL/GenBank/DDBJ databases">
        <title>Sequencing, Assembly and Comparative Genomics of S. aureofaciens ATCC 10762.</title>
        <authorList>
            <person name="Gradnigo J.S."/>
            <person name="Johnson N."/>
            <person name="Somerville G.A."/>
        </authorList>
    </citation>
    <scope>NUCLEOTIDE SEQUENCE [LARGE SCALE GENOMIC DNA]</scope>
    <source>
        <strain evidence="2">ATCC 10762</strain>
    </source>
</reference>
<evidence type="ECO:0000313" key="2">
    <source>
        <dbReference type="EMBL" id="OEV36437.1"/>
    </source>
</evidence>
<keyword evidence="3" id="KW-1185">Reference proteome</keyword>
<evidence type="ECO:0000313" key="1">
    <source>
        <dbReference type="EMBL" id="GGU71546.1"/>
    </source>
</evidence>
<organism evidence="2 3">
    <name type="scientific">Kitasatospora aureofaciens</name>
    <name type="common">Streptomyces aureofaciens</name>
    <dbReference type="NCBI Taxonomy" id="1894"/>
    <lineage>
        <taxon>Bacteria</taxon>
        <taxon>Bacillati</taxon>
        <taxon>Actinomycetota</taxon>
        <taxon>Actinomycetes</taxon>
        <taxon>Kitasatosporales</taxon>
        <taxon>Streptomycetaceae</taxon>
        <taxon>Kitasatospora</taxon>
    </lineage>
</organism>
<reference evidence="1" key="5">
    <citation type="submission" date="2020-09" db="EMBL/GenBank/DDBJ databases">
        <authorList>
            <person name="Sun Q."/>
            <person name="Ohkuma M."/>
        </authorList>
    </citation>
    <scope>NUCLEOTIDE SEQUENCE</scope>
    <source>
        <strain evidence="1">JCM 4434</strain>
    </source>
</reference>
<dbReference type="Proteomes" id="UP000610124">
    <property type="component" value="Unassembled WGS sequence"/>
</dbReference>
<dbReference type="AlphaFoldDB" id="A0A1E7N6V6"/>